<organism evidence="1">
    <name type="scientific">Spongospora subterranea</name>
    <dbReference type="NCBI Taxonomy" id="70186"/>
    <lineage>
        <taxon>Eukaryota</taxon>
        <taxon>Sar</taxon>
        <taxon>Rhizaria</taxon>
        <taxon>Endomyxa</taxon>
        <taxon>Phytomyxea</taxon>
        <taxon>Plasmodiophorida</taxon>
        <taxon>Plasmodiophoridae</taxon>
        <taxon>Spongospora</taxon>
    </lineage>
</organism>
<accession>A0A0H5RB41</accession>
<evidence type="ECO:0008006" key="2">
    <source>
        <dbReference type="Google" id="ProtNLM"/>
    </source>
</evidence>
<name>A0A0H5RB41_9EUKA</name>
<evidence type="ECO:0000313" key="1">
    <source>
        <dbReference type="EMBL" id="CRZ11026.1"/>
    </source>
</evidence>
<reference evidence="1" key="1">
    <citation type="submission" date="2015-04" db="EMBL/GenBank/DDBJ databases">
        <title>The genome sequence of the plant pathogenic Rhizarian Plasmodiophora brassicae reveals insights in its biotrophic life cycle and the origin of chitin synthesis.</title>
        <authorList>
            <person name="Schwelm A."/>
            <person name="Fogelqvist J."/>
            <person name="Knaust A."/>
            <person name="Julke S."/>
            <person name="Lilja T."/>
            <person name="Dhandapani V."/>
            <person name="Bonilla-Rosso G."/>
            <person name="Karlsson M."/>
            <person name="Shevchenko A."/>
            <person name="Choi S.R."/>
            <person name="Kim H.G."/>
            <person name="Park J.Y."/>
            <person name="Lim Y.P."/>
            <person name="Ludwig-Muller J."/>
            <person name="Dixelius C."/>
        </authorList>
    </citation>
    <scope>NUCLEOTIDE SEQUENCE</scope>
    <source>
        <tissue evidence="1">Potato root galls</tissue>
    </source>
</reference>
<protein>
    <recommendedName>
        <fullName evidence="2">Glutamyl-tRNA(Gln) amidotransferase subunit C, mitochondrial</fullName>
    </recommendedName>
</protein>
<dbReference type="AlphaFoldDB" id="A0A0H5RB41"/>
<dbReference type="EMBL" id="HACM01010584">
    <property type="protein sequence ID" value="CRZ11026.1"/>
    <property type="molecule type" value="Transcribed_RNA"/>
</dbReference>
<proteinExistence type="predicted"/>
<sequence length="121" mass="13495">MSSVCSQLSRFRLPPASWSLQSATRAGPLTFDIDTVKLQSMCKLSLPDAENQIRPVLSWIDQIRRAEIPANVPPTVSPLDFWGITMRFDDDDGVEDPAVDVLSNAANHEFSLFKLPRPNVQ</sequence>